<sequence length="532" mass="58312">MQSSLKFAPKWKLGAYTLLAMISAFGNVVIAYVTKIMLNAAQYRQGDSSNLIKIAGIGAATILIIMLSNFVYRYIKCSIIQDVNVYLKEKTMGYLIEQRSDSQKDGLSLMTNDLKQIETSKTTNELMIIAELASFLLSVVVGLINSWILTLIFMVTTLIPGLVQRAFTKTIQAKAKVWETNNVSYTQSVNDGLNGAQTVGLYDAQSSTISKVVNSAKRMEEALKSLNFTQAAAGEVIMAFADIFSFILPFLVGAILMLQGQIGVGTLIMIVQLSNEFINPIVNIFEQLNAIKSTKPMWDKVEQALSFSADSTKSAKTGQFTGLKVEDATYSQGGRKIFAHLNLTVAPNEKILLMAPSGWGKTTLLNLMLGKIKPSEGHVFIDDKDVTGNWAEAHDNFSYVNQKPFIFDDTIKFNILLGRKVSPASLAKAVEAAGLTELIDEKGWDYQVGEKGANLSGGQIQRIEIARAFLSERSVLLADEATSALDPELSLAIHKTLLKKPNLAVIEVAHKISATEKSLFDRIINLNGENEE</sequence>
<dbReference type="AlphaFoldDB" id="A0A0F4LI93"/>
<dbReference type="Gene3D" id="1.20.1560.10">
    <property type="entry name" value="ABC transporter type 1, transmembrane domain"/>
    <property type="match status" value="1"/>
</dbReference>
<evidence type="ECO:0000259" key="9">
    <source>
        <dbReference type="PROSITE" id="PS50929"/>
    </source>
</evidence>
<comment type="subcellular location">
    <subcellularLocation>
        <location evidence="1">Cell membrane</location>
        <topology evidence="1">Multi-pass membrane protein</topology>
    </subcellularLocation>
</comment>
<feature type="domain" description="ABC transmembrane type-1" evidence="9">
    <location>
        <begin position="17"/>
        <end position="293"/>
    </location>
</feature>
<dbReference type="SMART" id="SM00382">
    <property type="entry name" value="AAA"/>
    <property type="match status" value="1"/>
</dbReference>
<gene>
    <name evidence="10" type="ORF">JF74_00790</name>
</gene>
<evidence type="ECO:0000259" key="8">
    <source>
        <dbReference type="PROSITE" id="PS50893"/>
    </source>
</evidence>
<evidence type="ECO:0000256" key="7">
    <source>
        <dbReference type="SAM" id="Phobius"/>
    </source>
</evidence>
<dbReference type="InterPro" id="IPR039421">
    <property type="entry name" value="Type_1_exporter"/>
</dbReference>
<dbReference type="PATRIC" id="fig|1218507.3.peg.233"/>
<dbReference type="PROSITE" id="PS50929">
    <property type="entry name" value="ABC_TM1F"/>
    <property type="match status" value="1"/>
</dbReference>
<dbReference type="GO" id="GO:0016887">
    <property type="term" value="F:ATP hydrolysis activity"/>
    <property type="evidence" value="ECO:0007669"/>
    <property type="project" value="InterPro"/>
</dbReference>
<dbReference type="Gene3D" id="3.40.50.300">
    <property type="entry name" value="P-loop containing nucleotide triphosphate hydrolases"/>
    <property type="match status" value="1"/>
</dbReference>
<dbReference type="InterPro" id="IPR036640">
    <property type="entry name" value="ABC1_TM_sf"/>
</dbReference>
<dbReference type="EMBL" id="JXLI01000003">
    <property type="protein sequence ID" value="KJY58577.1"/>
    <property type="molecule type" value="Genomic_DNA"/>
</dbReference>
<dbReference type="Proteomes" id="UP000033531">
    <property type="component" value="Unassembled WGS sequence"/>
</dbReference>
<keyword evidence="5 7" id="KW-1133">Transmembrane helix</keyword>
<evidence type="ECO:0000313" key="11">
    <source>
        <dbReference type="Proteomes" id="UP000033531"/>
    </source>
</evidence>
<evidence type="ECO:0000256" key="6">
    <source>
        <dbReference type="ARBA" id="ARBA00023136"/>
    </source>
</evidence>
<dbReference type="GO" id="GO:0140359">
    <property type="term" value="F:ABC-type transporter activity"/>
    <property type="evidence" value="ECO:0007669"/>
    <property type="project" value="InterPro"/>
</dbReference>
<dbReference type="InterPro" id="IPR027417">
    <property type="entry name" value="P-loop_NTPase"/>
</dbReference>
<evidence type="ECO:0000256" key="5">
    <source>
        <dbReference type="ARBA" id="ARBA00022989"/>
    </source>
</evidence>
<dbReference type="STRING" id="1218507.JF74_00790"/>
<keyword evidence="4" id="KW-0067">ATP-binding</keyword>
<feature type="domain" description="ABC transporter" evidence="8">
    <location>
        <begin position="323"/>
        <end position="532"/>
    </location>
</feature>
<feature type="transmembrane region" description="Helical" evidence="7">
    <location>
        <begin position="236"/>
        <end position="258"/>
    </location>
</feature>
<keyword evidence="2 7" id="KW-0812">Transmembrane</keyword>
<reference evidence="10 11" key="1">
    <citation type="submission" date="2015-01" db="EMBL/GenBank/DDBJ databases">
        <title>Comparative genomics of the lactic acid bacteria isolated from the honey bee gut.</title>
        <authorList>
            <person name="Ellegaard K.M."/>
            <person name="Tamarit D."/>
            <person name="Javelind E."/>
            <person name="Olofsson T."/>
            <person name="Andersson S.G."/>
            <person name="Vasquez A."/>
        </authorList>
    </citation>
    <scope>NUCLEOTIDE SEQUENCE [LARGE SCALE GENOMIC DNA]</scope>
    <source>
        <strain evidence="10 11">Hma8</strain>
    </source>
</reference>
<dbReference type="InterPro" id="IPR011527">
    <property type="entry name" value="ABC1_TM_dom"/>
</dbReference>
<dbReference type="SUPFAM" id="SSF90123">
    <property type="entry name" value="ABC transporter transmembrane region"/>
    <property type="match status" value="1"/>
</dbReference>
<dbReference type="InterPro" id="IPR017871">
    <property type="entry name" value="ABC_transporter-like_CS"/>
</dbReference>
<dbReference type="RefSeq" id="WP_046324049.1">
    <property type="nucleotide sequence ID" value="NZ_JBHTMT010000009.1"/>
</dbReference>
<keyword evidence="3" id="KW-0547">Nucleotide-binding</keyword>
<dbReference type="InterPro" id="IPR003593">
    <property type="entry name" value="AAA+_ATPase"/>
</dbReference>
<dbReference type="PROSITE" id="PS50893">
    <property type="entry name" value="ABC_TRANSPORTER_2"/>
    <property type="match status" value="1"/>
</dbReference>
<dbReference type="PROSITE" id="PS00211">
    <property type="entry name" value="ABC_TRANSPORTER_1"/>
    <property type="match status" value="1"/>
</dbReference>
<proteinExistence type="predicted"/>
<name>A0A0F4LI93_9LACO</name>
<evidence type="ECO:0000256" key="1">
    <source>
        <dbReference type="ARBA" id="ARBA00004651"/>
    </source>
</evidence>
<dbReference type="Pfam" id="PF00005">
    <property type="entry name" value="ABC_tran"/>
    <property type="match status" value="1"/>
</dbReference>
<dbReference type="InterPro" id="IPR003439">
    <property type="entry name" value="ABC_transporter-like_ATP-bd"/>
</dbReference>
<feature type="transmembrane region" description="Helical" evidence="7">
    <location>
        <begin position="135"/>
        <end position="159"/>
    </location>
</feature>
<evidence type="ECO:0000256" key="4">
    <source>
        <dbReference type="ARBA" id="ARBA00022840"/>
    </source>
</evidence>
<evidence type="ECO:0000256" key="3">
    <source>
        <dbReference type="ARBA" id="ARBA00022741"/>
    </source>
</evidence>
<evidence type="ECO:0000313" key="10">
    <source>
        <dbReference type="EMBL" id="KJY58577.1"/>
    </source>
</evidence>
<dbReference type="CDD" id="cd07346">
    <property type="entry name" value="ABC_6TM_exporters"/>
    <property type="match status" value="1"/>
</dbReference>
<dbReference type="GO" id="GO:0005524">
    <property type="term" value="F:ATP binding"/>
    <property type="evidence" value="ECO:0007669"/>
    <property type="project" value="UniProtKB-KW"/>
</dbReference>
<accession>A0A0F4LI93</accession>
<protein>
    <submittedName>
        <fullName evidence="10">ABC transporter</fullName>
    </submittedName>
</protein>
<evidence type="ECO:0000256" key="2">
    <source>
        <dbReference type="ARBA" id="ARBA00022692"/>
    </source>
</evidence>
<dbReference type="CDD" id="cd03228">
    <property type="entry name" value="ABCC_MRP_Like"/>
    <property type="match status" value="1"/>
</dbReference>
<feature type="transmembrane region" description="Helical" evidence="7">
    <location>
        <begin position="13"/>
        <end position="33"/>
    </location>
</feature>
<comment type="caution">
    <text evidence="10">The sequence shown here is derived from an EMBL/GenBank/DDBJ whole genome shotgun (WGS) entry which is preliminary data.</text>
</comment>
<dbReference type="GO" id="GO:0034040">
    <property type="term" value="F:ATPase-coupled lipid transmembrane transporter activity"/>
    <property type="evidence" value="ECO:0007669"/>
    <property type="project" value="TreeGrafter"/>
</dbReference>
<keyword evidence="6 7" id="KW-0472">Membrane</keyword>
<feature type="transmembrane region" description="Helical" evidence="7">
    <location>
        <begin position="54"/>
        <end position="75"/>
    </location>
</feature>
<dbReference type="OrthoDB" id="1672195at2"/>
<dbReference type="PANTHER" id="PTHR24221">
    <property type="entry name" value="ATP-BINDING CASSETTE SUB-FAMILY B"/>
    <property type="match status" value="1"/>
</dbReference>
<organism evidence="10 11">
    <name type="scientific">Lactobacillus melliventris</name>
    <dbReference type="NCBI Taxonomy" id="1218507"/>
    <lineage>
        <taxon>Bacteria</taxon>
        <taxon>Bacillati</taxon>
        <taxon>Bacillota</taxon>
        <taxon>Bacilli</taxon>
        <taxon>Lactobacillales</taxon>
        <taxon>Lactobacillaceae</taxon>
        <taxon>Lactobacillus</taxon>
    </lineage>
</organism>
<dbReference type="PANTHER" id="PTHR24221:SF654">
    <property type="entry name" value="ATP-BINDING CASSETTE SUB-FAMILY B MEMBER 6"/>
    <property type="match status" value="1"/>
</dbReference>
<dbReference type="GO" id="GO:0005886">
    <property type="term" value="C:plasma membrane"/>
    <property type="evidence" value="ECO:0007669"/>
    <property type="project" value="UniProtKB-SubCell"/>
</dbReference>
<dbReference type="HOGENOM" id="CLU_000604_62_4_9"/>
<dbReference type="SUPFAM" id="SSF52540">
    <property type="entry name" value="P-loop containing nucleoside triphosphate hydrolases"/>
    <property type="match status" value="1"/>
</dbReference>
<dbReference type="Pfam" id="PF00664">
    <property type="entry name" value="ABC_membrane"/>
    <property type="match status" value="1"/>
</dbReference>